<evidence type="ECO:0000313" key="4">
    <source>
        <dbReference type="WBParaSite" id="SCUD_0000830201-mRNA-1"/>
    </source>
</evidence>
<evidence type="ECO:0000313" key="2">
    <source>
        <dbReference type="EMBL" id="VDP30068.1"/>
    </source>
</evidence>
<dbReference type="AlphaFoldDB" id="A0A183JZZ4"/>
<name>A0A183JZZ4_9TREM</name>
<proteinExistence type="predicted"/>
<dbReference type="WBParaSite" id="SCUD_0000830201-mRNA-1">
    <property type="protein sequence ID" value="SCUD_0000830201-mRNA-1"/>
    <property type="gene ID" value="SCUD_0000830201"/>
</dbReference>
<gene>
    <name evidence="2" type="ORF">SCUD_LOCUS8302</name>
</gene>
<dbReference type="EMBL" id="UZAK01032681">
    <property type="protein sequence ID" value="VDP30068.1"/>
    <property type="molecule type" value="Genomic_DNA"/>
</dbReference>
<evidence type="ECO:0000256" key="1">
    <source>
        <dbReference type="SAM" id="MobiDB-lite"/>
    </source>
</evidence>
<sequence>MGDRKDQSNSNGNKELQFGSAGNQRNPLDPSWTTKAKYGRDAAILRSRRARCSTHSGSCSNAVQSSTKCTCRMGISRIRNHQSTIQNKEGGDHNEYY</sequence>
<organism evidence="4">
    <name type="scientific">Schistosoma curassoni</name>
    <dbReference type="NCBI Taxonomy" id="6186"/>
    <lineage>
        <taxon>Eukaryota</taxon>
        <taxon>Metazoa</taxon>
        <taxon>Spiralia</taxon>
        <taxon>Lophotrochozoa</taxon>
        <taxon>Platyhelminthes</taxon>
        <taxon>Trematoda</taxon>
        <taxon>Digenea</taxon>
        <taxon>Strigeidida</taxon>
        <taxon>Schistosomatoidea</taxon>
        <taxon>Schistosomatidae</taxon>
        <taxon>Schistosoma</taxon>
    </lineage>
</organism>
<protein>
    <submittedName>
        <fullName evidence="2 4">Uncharacterized protein</fullName>
    </submittedName>
</protein>
<evidence type="ECO:0000313" key="3">
    <source>
        <dbReference type="Proteomes" id="UP000279833"/>
    </source>
</evidence>
<feature type="compositionally biased region" description="Polar residues" evidence="1">
    <location>
        <begin position="8"/>
        <end position="34"/>
    </location>
</feature>
<accession>A0A183JZZ4</accession>
<reference evidence="2 3" key="2">
    <citation type="submission" date="2018-11" db="EMBL/GenBank/DDBJ databases">
        <authorList>
            <consortium name="Pathogen Informatics"/>
        </authorList>
    </citation>
    <scope>NUCLEOTIDE SEQUENCE [LARGE SCALE GENOMIC DNA]</scope>
    <source>
        <strain evidence="2">Dakar</strain>
        <strain evidence="3">Dakar, Senegal</strain>
    </source>
</reference>
<keyword evidence="3" id="KW-1185">Reference proteome</keyword>
<feature type="region of interest" description="Disordered" evidence="1">
    <location>
        <begin position="1"/>
        <end position="35"/>
    </location>
</feature>
<reference evidence="4" key="1">
    <citation type="submission" date="2016-06" db="UniProtKB">
        <authorList>
            <consortium name="WormBaseParasite"/>
        </authorList>
    </citation>
    <scope>IDENTIFICATION</scope>
</reference>
<dbReference type="Proteomes" id="UP000279833">
    <property type="component" value="Unassembled WGS sequence"/>
</dbReference>